<dbReference type="Proteomes" id="UP000030001">
    <property type="component" value="Unassembled WGS sequence"/>
</dbReference>
<evidence type="ECO:0000313" key="2">
    <source>
        <dbReference type="EMBL" id="KGL67139.1"/>
    </source>
</evidence>
<feature type="compositionally biased region" description="Low complexity" evidence="1">
    <location>
        <begin position="213"/>
        <end position="234"/>
    </location>
</feature>
<sequence length="234" mass="24515">MANIGLKMLYVAVKNEDGTTVVDATKGVSETGVYAIDTNKSHMNLGAKTANISNLSGTLTKITGNNEVVDVTNPPASPTVAITANLINPEVKQKLLGRAQLSNSGLCVDQDKPTYAGLIIETQSPITYESVYYCFGMGVFTEATQNVQTNTDTAETREDDTLTFTSLGYDKFNGKNYAVTRAGAANFSKQKVFDAVFPGQKFVTASTDGTTDGSPHGGTTSAGASSSTGTPSSH</sequence>
<comment type="caution">
    <text evidence="2">The sequence shown here is derived from an EMBL/GenBank/DDBJ whole genome shotgun (WGS) entry which is preliminary data.</text>
</comment>
<dbReference type="Pfam" id="PF04630">
    <property type="entry name" value="Phage_TTP_1"/>
    <property type="match status" value="1"/>
</dbReference>
<organism evidence="2 3">
    <name type="scientific">Limosilactobacillus mucosae</name>
    <name type="common">Lactobacillus mucosae</name>
    <dbReference type="NCBI Taxonomy" id="97478"/>
    <lineage>
        <taxon>Bacteria</taxon>
        <taxon>Bacillati</taxon>
        <taxon>Bacillota</taxon>
        <taxon>Bacilli</taxon>
        <taxon>Lactobacillales</taxon>
        <taxon>Lactobacillaceae</taxon>
        <taxon>Limosilactobacillus</taxon>
    </lineage>
</organism>
<dbReference type="EMBL" id="JROC01000027">
    <property type="protein sequence ID" value="KGL67139.1"/>
    <property type="molecule type" value="Genomic_DNA"/>
</dbReference>
<name>A0A099YA24_LIMMU</name>
<proteinExistence type="predicted"/>
<feature type="region of interest" description="Disordered" evidence="1">
    <location>
        <begin position="204"/>
        <end position="234"/>
    </location>
</feature>
<gene>
    <name evidence="2" type="ORF">LX03_03175</name>
</gene>
<dbReference type="InterPro" id="IPR006724">
    <property type="entry name" value="Phage_TTP"/>
</dbReference>
<protein>
    <submittedName>
        <fullName evidence="2">Major tail protein</fullName>
    </submittedName>
</protein>
<accession>A0A099YA24</accession>
<evidence type="ECO:0000313" key="3">
    <source>
        <dbReference type="Proteomes" id="UP000030001"/>
    </source>
</evidence>
<reference evidence="2 3" key="1">
    <citation type="submission" date="2014-09" db="EMBL/GenBank/DDBJ databases">
        <title>Lactobacillus mucosae CRL573 Genome Sequencing.</title>
        <authorList>
            <person name="Bleckwedel J."/>
            <person name="Teran L.C."/>
            <person name="Bonacina J."/>
            <person name="Saavedra L."/>
            <person name="Mozzi F.B."/>
            <person name="Raya R.R."/>
        </authorList>
    </citation>
    <scope>NUCLEOTIDE SEQUENCE [LARGE SCALE GENOMIC DNA]</scope>
    <source>
        <strain evidence="2 3">CRL573</strain>
    </source>
</reference>
<dbReference type="AlphaFoldDB" id="A0A099YA24"/>
<evidence type="ECO:0000256" key="1">
    <source>
        <dbReference type="SAM" id="MobiDB-lite"/>
    </source>
</evidence>